<name>A0ABP3XF93_9FIRM</name>
<sequence>MKNGDREDMIDTKILVEFKTKKITLAQFKKYYKNRLTNKEQELIFNNCLDLLTLIENNKKILELEGTYIKNVTGVLKVNPAKKELREDLKTFTNMLTILNATINQEDNEDMDVWLNG</sequence>
<proteinExistence type="predicted"/>
<dbReference type="EMBL" id="BAAACP010000007">
    <property type="protein sequence ID" value="GAA0863561.1"/>
    <property type="molecule type" value="Genomic_DNA"/>
</dbReference>
<protein>
    <recommendedName>
        <fullName evidence="3">P27 family phage terminase small subunit</fullName>
    </recommendedName>
</protein>
<gene>
    <name evidence="1" type="ORF">GCM10008917_13510</name>
</gene>
<reference evidence="2" key="1">
    <citation type="journal article" date="2019" name="Int. J. Syst. Evol. Microbiol.">
        <title>The Global Catalogue of Microorganisms (GCM) 10K type strain sequencing project: providing services to taxonomists for standard genome sequencing and annotation.</title>
        <authorList>
            <consortium name="The Broad Institute Genomics Platform"/>
            <consortium name="The Broad Institute Genome Sequencing Center for Infectious Disease"/>
            <person name="Wu L."/>
            <person name="Ma J."/>
        </authorList>
    </citation>
    <scope>NUCLEOTIDE SEQUENCE [LARGE SCALE GENOMIC DNA]</scope>
    <source>
        <strain evidence="2">JCM 6486</strain>
    </source>
</reference>
<dbReference type="Proteomes" id="UP001400965">
    <property type="component" value="Unassembled WGS sequence"/>
</dbReference>
<evidence type="ECO:0000313" key="2">
    <source>
        <dbReference type="Proteomes" id="UP001400965"/>
    </source>
</evidence>
<organism evidence="1 2">
    <name type="scientific">Paraclostridium tenue</name>
    <dbReference type="NCBI Taxonomy" id="1737"/>
    <lineage>
        <taxon>Bacteria</taxon>
        <taxon>Bacillati</taxon>
        <taxon>Bacillota</taxon>
        <taxon>Clostridia</taxon>
        <taxon>Peptostreptococcales</taxon>
        <taxon>Peptostreptococcaceae</taxon>
        <taxon>Paraclostridium</taxon>
    </lineage>
</organism>
<keyword evidence="2" id="KW-1185">Reference proteome</keyword>
<accession>A0ABP3XF93</accession>
<evidence type="ECO:0008006" key="3">
    <source>
        <dbReference type="Google" id="ProtNLM"/>
    </source>
</evidence>
<comment type="caution">
    <text evidence="1">The sequence shown here is derived from an EMBL/GenBank/DDBJ whole genome shotgun (WGS) entry which is preliminary data.</text>
</comment>
<evidence type="ECO:0000313" key="1">
    <source>
        <dbReference type="EMBL" id="GAA0863561.1"/>
    </source>
</evidence>